<sequence length="253" mass="28675">LETKLDMIVLHNLPQNTVNIIKTLKASTLLLNIPIFLLSDDEDIQVEAYRAGVAEIASINTIKEVLGHRMIKILHAKRSTEKLFEITRIDFLTGLYNRREFDTVIEKEWRQCQRENIPISLLMIDLDSFKAYNDTYGHSMGDEVLRRFAQILKSCTKRSTDLTVRYGGEEFAIILPNVDKKGAMHVAELICNQTELHDIKHIASSTSTHITVSIGVAEAQPTTNSSIAELIDQADKALYRAKENGRNQVFSFD</sequence>
<dbReference type="GO" id="GO:1902201">
    <property type="term" value="P:negative regulation of bacterial-type flagellum-dependent cell motility"/>
    <property type="evidence" value="ECO:0007669"/>
    <property type="project" value="TreeGrafter"/>
</dbReference>
<reference evidence="2" key="1">
    <citation type="submission" date="2018-06" db="EMBL/GenBank/DDBJ databases">
        <authorList>
            <person name="Zhirakovskaya E."/>
        </authorList>
    </citation>
    <scope>NUCLEOTIDE SEQUENCE</scope>
</reference>
<dbReference type="AlphaFoldDB" id="A0A3B0XM37"/>
<dbReference type="GO" id="GO:0005886">
    <property type="term" value="C:plasma membrane"/>
    <property type="evidence" value="ECO:0007669"/>
    <property type="project" value="TreeGrafter"/>
</dbReference>
<dbReference type="GO" id="GO:0052621">
    <property type="term" value="F:diguanylate cyclase activity"/>
    <property type="evidence" value="ECO:0007669"/>
    <property type="project" value="TreeGrafter"/>
</dbReference>
<dbReference type="SUPFAM" id="SSF55073">
    <property type="entry name" value="Nucleotide cyclase"/>
    <property type="match status" value="1"/>
</dbReference>
<protein>
    <recommendedName>
        <fullName evidence="1">GGDEF domain-containing protein</fullName>
    </recommendedName>
</protein>
<dbReference type="NCBIfam" id="TIGR00254">
    <property type="entry name" value="GGDEF"/>
    <property type="match status" value="1"/>
</dbReference>
<evidence type="ECO:0000259" key="1">
    <source>
        <dbReference type="PROSITE" id="PS50887"/>
    </source>
</evidence>
<dbReference type="PANTHER" id="PTHR45138:SF9">
    <property type="entry name" value="DIGUANYLATE CYCLASE DGCM-RELATED"/>
    <property type="match status" value="1"/>
</dbReference>
<dbReference type="CDD" id="cd01949">
    <property type="entry name" value="GGDEF"/>
    <property type="match status" value="1"/>
</dbReference>
<name>A0A3B0XM37_9ZZZZ</name>
<organism evidence="2">
    <name type="scientific">hydrothermal vent metagenome</name>
    <dbReference type="NCBI Taxonomy" id="652676"/>
    <lineage>
        <taxon>unclassified sequences</taxon>
        <taxon>metagenomes</taxon>
        <taxon>ecological metagenomes</taxon>
    </lineage>
</organism>
<accession>A0A3B0XM37</accession>
<dbReference type="GO" id="GO:0043709">
    <property type="term" value="P:cell adhesion involved in single-species biofilm formation"/>
    <property type="evidence" value="ECO:0007669"/>
    <property type="project" value="TreeGrafter"/>
</dbReference>
<dbReference type="SMART" id="SM00267">
    <property type="entry name" value="GGDEF"/>
    <property type="match status" value="1"/>
</dbReference>
<dbReference type="PANTHER" id="PTHR45138">
    <property type="entry name" value="REGULATORY COMPONENTS OF SENSORY TRANSDUCTION SYSTEM"/>
    <property type="match status" value="1"/>
</dbReference>
<dbReference type="PROSITE" id="PS50887">
    <property type="entry name" value="GGDEF"/>
    <property type="match status" value="1"/>
</dbReference>
<dbReference type="InterPro" id="IPR043128">
    <property type="entry name" value="Rev_trsase/Diguanyl_cyclase"/>
</dbReference>
<dbReference type="Pfam" id="PF00990">
    <property type="entry name" value="GGDEF"/>
    <property type="match status" value="1"/>
</dbReference>
<dbReference type="FunFam" id="3.30.70.270:FF:000001">
    <property type="entry name" value="Diguanylate cyclase domain protein"/>
    <property type="match status" value="1"/>
</dbReference>
<evidence type="ECO:0000313" key="2">
    <source>
        <dbReference type="EMBL" id="VAW57244.1"/>
    </source>
</evidence>
<dbReference type="InterPro" id="IPR000160">
    <property type="entry name" value="GGDEF_dom"/>
</dbReference>
<gene>
    <name evidence="2" type="ORF">MNBD_GAMMA07-2721</name>
</gene>
<proteinExistence type="predicted"/>
<dbReference type="InterPro" id="IPR029787">
    <property type="entry name" value="Nucleotide_cyclase"/>
</dbReference>
<feature type="domain" description="GGDEF" evidence="1">
    <location>
        <begin position="117"/>
        <end position="253"/>
    </location>
</feature>
<dbReference type="EMBL" id="UOFF01000363">
    <property type="protein sequence ID" value="VAW57244.1"/>
    <property type="molecule type" value="Genomic_DNA"/>
</dbReference>
<dbReference type="InterPro" id="IPR050469">
    <property type="entry name" value="Diguanylate_Cyclase"/>
</dbReference>
<feature type="non-terminal residue" evidence="2">
    <location>
        <position position="1"/>
    </location>
</feature>
<dbReference type="Gene3D" id="3.30.70.270">
    <property type="match status" value="1"/>
</dbReference>